<feature type="compositionally biased region" description="Acidic residues" evidence="1">
    <location>
        <begin position="625"/>
        <end position="634"/>
    </location>
</feature>
<comment type="caution">
    <text evidence="2">The sequence shown here is derived from an EMBL/GenBank/DDBJ whole genome shotgun (WGS) entry which is preliminary data.</text>
</comment>
<organism evidence="2 3">
    <name type="scientific">Scomber scombrus</name>
    <name type="common">Atlantic mackerel</name>
    <name type="synonym">Scomber vernalis</name>
    <dbReference type="NCBI Taxonomy" id="13677"/>
    <lineage>
        <taxon>Eukaryota</taxon>
        <taxon>Metazoa</taxon>
        <taxon>Chordata</taxon>
        <taxon>Craniata</taxon>
        <taxon>Vertebrata</taxon>
        <taxon>Euteleostomi</taxon>
        <taxon>Actinopterygii</taxon>
        <taxon>Neopterygii</taxon>
        <taxon>Teleostei</taxon>
        <taxon>Neoteleostei</taxon>
        <taxon>Acanthomorphata</taxon>
        <taxon>Pelagiaria</taxon>
        <taxon>Scombriformes</taxon>
        <taxon>Scombridae</taxon>
        <taxon>Scomber</taxon>
    </lineage>
</organism>
<feature type="compositionally biased region" description="Basic and acidic residues" evidence="1">
    <location>
        <begin position="326"/>
        <end position="338"/>
    </location>
</feature>
<evidence type="ECO:0000313" key="2">
    <source>
        <dbReference type="EMBL" id="CAK6971974.1"/>
    </source>
</evidence>
<feature type="compositionally biased region" description="Low complexity" evidence="1">
    <location>
        <begin position="298"/>
        <end position="314"/>
    </location>
</feature>
<proteinExistence type="predicted"/>
<feature type="compositionally biased region" description="Basic and acidic residues" evidence="1">
    <location>
        <begin position="266"/>
        <end position="275"/>
    </location>
</feature>
<feature type="compositionally biased region" description="Acidic residues" evidence="1">
    <location>
        <begin position="495"/>
        <end position="505"/>
    </location>
</feature>
<feature type="region of interest" description="Disordered" evidence="1">
    <location>
        <begin position="201"/>
        <end position="221"/>
    </location>
</feature>
<feature type="region of interest" description="Disordered" evidence="1">
    <location>
        <begin position="112"/>
        <end position="135"/>
    </location>
</feature>
<sequence>MTLQADFSTHQSSQNLRMKHLQQHWQELKERERAAQQHNKLLLQQFEEAQDTLREMMARTAAMKTIRIEYERYLEESSPRWEQQFKEKTEAAQRKRIDEYLKMCLENTEEQVTKSSVDRPLLSQAPTKKPQKVSAPQEYHRQNSHFNYNQDDTLPSTWLTRSQPHTFRFPVRVPYQPQVSSQAPPSFLPHPHPFHLQHLAVTPGHHHPQPRQIPPGWASSQPDHSWFWASGGAGIPSGYEALLGQLYMEEPPHDRGVAPVVADEAETSRAPRSKTEIGGGSRSSNSSQELDIKPVRLSSGHAGSSESSRDSSQASREKKKKKREKRGREQCTSSERESCSSQESSRTSSAIVVASAAAAQTSGSEASSEKGSSSSKKTRRVEDVVAESPRMEKVAKERTRSRGHVHESHNEESHCTGEESEESRSENDGNQSPVEKSESCRDESGCQRDEGSGSVSIQLENGDPYKSEEQESSSSKQSGAGQKVVEGTGHKTELEDGEDDEEGGEDKEPNSQRDEEQEDISVEDDEDDEDDVSASKNAIVEEEEETGAEDEMEEQESDEDQRDDEEQSDKLRNEDDEVRKQASSQDQEVDEDESEGSEDKREDDDDDDGGSDEEEDDKQRSDKAEVEEERDSDDSIISPQENRPRKINIIPEESAEDNDEMDGNKTGSSNDDSNEISDEDDIEHLLAPQTQTKKTEEKDPKTEEKPKVCDKVEIFQLTSSKTDQQSDSDEFDHFYD</sequence>
<feature type="compositionally biased region" description="Acidic residues" evidence="1">
    <location>
        <begin position="587"/>
        <end position="616"/>
    </location>
</feature>
<evidence type="ECO:0000313" key="3">
    <source>
        <dbReference type="Proteomes" id="UP001314229"/>
    </source>
</evidence>
<accession>A0AAV1PMU2</accession>
<dbReference type="EMBL" id="CAWUFR010000189">
    <property type="protein sequence ID" value="CAK6971974.1"/>
    <property type="molecule type" value="Genomic_DNA"/>
</dbReference>
<feature type="compositionally biased region" description="Acidic residues" evidence="1">
    <location>
        <begin position="515"/>
        <end position="532"/>
    </location>
</feature>
<feature type="compositionally biased region" description="Basic and acidic residues" evidence="1">
    <location>
        <begin position="435"/>
        <end position="451"/>
    </location>
</feature>
<feature type="compositionally biased region" description="Low complexity" evidence="1">
    <location>
        <begin position="339"/>
        <end position="375"/>
    </location>
</feature>
<feature type="compositionally biased region" description="Basic and acidic residues" evidence="1">
    <location>
        <begin position="693"/>
        <end position="713"/>
    </location>
</feature>
<dbReference type="Proteomes" id="UP001314229">
    <property type="component" value="Unassembled WGS sequence"/>
</dbReference>
<dbReference type="AlphaFoldDB" id="A0AAV1PMU2"/>
<evidence type="ECO:0000256" key="1">
    <source>
        <dbReference type="SAM" id="MobiDB-lite"/>
    </source>
</evidence>
<feature type="region of interest" description="Disordered" evidence="1">
    <location>
        <begin position="262"/>
        <end position="736"/>
    </location>
</feature>
<keyword evidence="3" id="KW-1185">Reference proteome</keyword>
<feature type="compositionally biased region" description="Acidic residues" evidence="1">
    <location>
        <begin position="540"/>
        <end position="567"/>
    </location>
</feature>
<protein>
    <submittedName>
        <fullName evidence="2">Glutamic acid-rich protein-like</fullName>
    </submittedName>
</protein>
<feature type="compositionally biased region" description="Basic and acidic residues" evidence="1">
    <location>
        <begin position="389"/>
        <end position="427"/>
    </location>
</feature>
<gene>
    <name evidence="2" type="ORF">FSCOSCO3_A020189</name>
</gene>
<feature type="compositionally biased region" description="Basic and acidic residues" evidence="1">
    <location>
        <begin position="568"/>
        <end position="580"/>
    </location>
</feature>
<name>A0AAV1PMU2_SCOSC</name>
<reference evidence="2 3" key="1">
    <citation type="submission" date="2024-01" db="EMBL/GenBank/DDBJ databases">
        <authorList>
            <person name="Alioto T."/>
            <person name="Alioto T."/>
            <person name="Gomez Garrido J."/>
        </authorList>
    </citation>
    <scope>NUCLEOTIDE SEQUENCE [LARGE SCALE GENOMIC DNA]</scope>
</reference>
<feature type="compositionally biased region" description="Acidic residues" evidence="1">
    <location>
        <begin position="672"/>
        <end position="682"/>
    </location>
</feature>